<proteinExistence type="predicted"/>
<evidence type="ECO:0000313" key="3">
    <source>
        <dbReference type="EMBL" id="KAA1103677.1"/>
    </source>
</evidence>
<feature type="compositionally biased region" description="Basic and acidic residues" evidence="2">
    <location>
        <begin position="13"/>
        <end position="22"/>
    </location>
</feature>
<evidence type="ECO:0000313" key="4">
    <source>
        <dbReference type="Proteomes" id="UP000325313"/>
    </source>
</evidence>
<evidence type="ECO:0000256" key="2">
    <source>
        <dbReference type="SAM" id="MobiDB-lite"/>
    </source>
</evidence>
<dbReference type="AlphaFoldDB" id="A0A5B0PPP6"/>
<feature type="compositionally biased region" description="Polar residues" evidence="2">
    <location>
        <begin position="34"/>
        <end position="45"/>
    </location>
</feature>
<organism evidence="3 4">
    <name type="scientific">Puccinia graminis f. sp. tritici</name>
    <dbReference type="NCBI Taxonomy" id="56615"/>
    <lineage>
        <taxon>Eukaryota</taxon>
        <taxon>Fungi</taxon>
        <taxon>Dikarya</taxon>
        <taxon>Basidiomycota</taxon>
        <taxon>Pucciniomycotina</taxon>
        <taxon>Pucciniomycetes</taxon>
        <taxon>Pucciniales</taxon>
        <taxon>Pucciniaceae</taxon>
        <taxon>Puccinia</taxon>
    </lineage>
</organism>
<feature type="region of interest" description="Disordered" evidence="2">
    <location>
        <begin position="1"/>
        <end position="45"/>
    </location>
</feature>
<sequence>MLPSPKTLVSSRDYARNHRGLEPLDAPLPLSHCSPPTDNSRPSLASPLAVQSHTNELVSQLLLRIEQLERKTVKQDQEIHQLKANISLVGAQSQREHQANVKLVNNVPSGSNLFR</sequence>
<evidence type="ECO:0000256" key="1">
    <source>
        <dbReference type="SAM" id="Coils"/>
    </source>
</evidence>
<feature type="coiled-coil region" evidence="1">
    <location>
        <begin position="58"/>
        <end position="85"/>
    </location>
</feature>
<reference evidence="3 4" key="1">
    <citation type="submission" date="2019-05" db="EMBL/GenBank/DDBJ databases">
        <title>Emergence of the Ug99 lineage of the wheat stem rust pathogen through somatic hybridization.</title>
        <authorList>
            <person name="Li F."/>
            <person name="Upadhyaya N.M."/>
            <person name="Sperschneider J."/>
            <person name="Matny O."/>
            <person name="Nguyen-Phuc H."/>
            <person name="Mago R."/>
            <person name="Raley C."/>
            <person name="Miller M.E."/>
            <person name="Silverstein K.A.T."/>
            <person name="Henningsen E."/>
            <person name="Hirsch C.D."/>
            <person name="Visser B."/>
            <person name="Pretorius Z.A."/>
            <person name="Steffenson B.J."/>
            <person name="Schwessinger B."/>
            <person name="Dodds P.N."/>
            <person name="Figueroa M."/>
        </authorList>
    </citation>
    <scope>NUCLEOTIDE SEQUENCE [LARGE SCALE GENOMIC DNA]</scope>
    <source>
        <strain evidence="3 4">Ug99</strain>
    </source>
</reference>
<comment type="caution">
    <text evidence="3">The sequence shown here is derived from an EMBL/GenBank/DDBJ whole genome shotgun (WGS) entry which is preliminary data.</text>
</comment>
<accession>A0A5B0PPP6</accession>
<gene>
    <name evidence="3" type="ORF">PGTUg99_000135</name>
</gene>
<protein>
    <submittedName>
        <fullName evidence="3">Uncharacterized protein</fullName>
    </submittedName>
</protein>
<name>A0A5B0PPP6_PUCGR</name>
<keyword evidence="1" id="KW-0175">Coiled coil</keyword>
<dbReference type="EMBL" id="VDEP01000319">
    <property type="protein sequence ID" value="KAA1103677.1"/>
    <property type="molecule type" value="Genomic_DNA"/>
</dbReference>
<dbReference type="Proteomes" id="UP000325313">
    <property type="component" value="Unassembled WGS sequence"/>
</dbReference>